<evidence type="ECO:0000313" key="3">
    <source>
        <dbReference type="Proteomes" id="UP000322619"/>
    </source>
</evidence>
<sequence>MYKLSIAHVTGDDNTQRSIINRVKTIACTLEPKATIPQVLERREIINQVQQDCFWASATLLDIEEVRQQLRDLMQYLKKEMRAKVINVTDSVLLEKEGERFADDPAMEGYYQRAERYVKDNENKPAIHKLKNNEMLSDADWDELEKIFWHEVGTEKEYEAAANGVSLGRFIRGITGLSQDAALGAFSGFLDGTLFTEPQITFVHYIVDWITRWGTLTPEDMKDDEFAGGADIFEIFNDNLDAFQRIRSTIESINSNAIRAAA</sequence>
<dbReference type="Pfam" id="PF08463">
    <property type="entry name" value="EcoEI_R_C"/>
    <property type="match status" value="1"/>
</dbReference>
<comment type="caution">
    <text evidence="2">The sequence shown here is derived from an EMBL/GenBank/DDBJ whole genome shotgun (WGS) entry which is preliminary data.</text>
</comment>
<reference evidence="2 3" key="1">
    <citation type="submission" date="2019-08" db="EMBL/GenBank/DDBJ databases">
        <title>Isolation and enrichment of carboxydotrophic bacteria from anaerobic sludge for the production of bio-based chemicals from syngas.</title>
        <authorList>
            <person name="Antares A.L."/>
            <person name="Moreira J."/>
            <person name="Diender M."/>
            <person name="Parshina S.N."/>
            <person name="Stams A.J.M."/>
            <person name="Alves M."/>
            <person name="Alves J.I."/>
            <person name="Sousa D.Z."/>
        </authorList>
    </citation>
    <scope>NUCLEOTIDE SEQUENCE [LARGE SCALE GENOMIC DNA]</scope>
    <source>
        <strain evidence="2 3">JM</strain>
    </source>
</reference>
<organism evidence="2 3">
    <name type="scientific">Acetobacterium wieringae</name>
    <dbReference type="NCBI Taxonomy" id="52694"/>
    <lineage>
        <taxon>Bacteria</taxon>
        <taxon>Bacillati</taxon>
        <taxon>Bacillota</taxon>
        <taxon>Clostridia</taxon>
        <taxon>Eubacteriales</taxon>
        <taxon>Eubacteriaceae</taxon>
        <taxon>Acetobacterium</taxon>
    </lineage>
</organism>
<dbReference type="PANTHER" id="PTHR47396:SF1">
    <property type="entry name" value="ATP-DEPENDENT HELICASE IRC3-RELATED"/>
    <property type="match status" value="1"/>
</dbReference>
<dbReference type="GO" id="GO:0006304">
    <property type="term" value="P:DNA modification"/>
    <property type="evidence" value="ECO:0007669"/>
    <property type="project" value="InterPro"/>
</dbReference>
<dbReference type="GO" id="GO:0003677">
    <property type="term" value="F:DNA binding"/>
    <property type="evidence" value="ECO:0007669"/>
    <property type="project" value="InterPro"/>
</dbReference>
<dbReference type="AlphaFoldDB" id="A0A5D0WIH7"/>
<dbReference type="GO" id="GO:0003824">
    <property type="term" value="F:catalytic activity"/>
    <property type="evidence" value="ECO:0007669"/>
    <property type="project" value="InterPro"/>
</dbReference>
<feature type="domain" description="EcoEI R protein C-terminal" evidence="1">
    <location>
        <begin position="110"/>
        <end position="254"/>
    </location>
</feature>
<protein>
    <recommendedName>
        <fullName evidence="1">EcoEI R protein C-terminal domain-containing protein</fullName>
    </recommendedName>
</protein>
<dbReference type="RefSeq" id="WP_148638282.1">
    <property type="nucleotide sequence ID" value="NZ_VSLA01000027.1"/>
</dbReference>
<dbReference type="InterPro" id="IPR050742">
    <property type="entry name" value="Helicase_Restrict-Modif_Enz"/>
</dbReference>
<dbReference type="PANTHER" id="PTHR47396">
    <property type="entry name" value="TYPE I RESTRICTION ENZYME ECOKI R PROTEIN"/>
    <property type="match status" value="1"/>
</dbReference>
<accession>A0A5D0WIH7</accession>
<dbReference type="InterPro" id="IPR013670">
    <property type="entry name" value="EcoEI_R_C_dom"/>
</dbReference>
<dbReference type="EMBL" id="VSLA01000027">
    <property type="protein sequence ID" value="TYC84076.1"/>
    <property type="molecule type" value="Genomic_DNA"/>
</dbReference>
<dbReference type="Proteomes" id="UP000322619">
    <property type="component" value="Unassembled WGS sequence"/>
</dbReference>
<evidence type="ECO:0000313" key="2">
    <source>
        <dbReference type="EMBL" id="TYC84076.1"/>
    </source>
</evidence>
<proteinExistence type="predicted"/>
<evidence type="ECO:0000259" key="1">
    <source>
        <dbReference type="Pfam" id="PF08463"/>
    </source>
</evidence>
<gene>
    <name evidence="2" type="ORF">FXB42_13935</name>
</gene>
<dbReference type="GO" id="GO:0005829">
    <property type="term" value="C:cytosol"/>
    <property type="evidence" value="ECO:0007669"/>
    <property type="project" value="TreeGrafter"/>
</dbReference>
<name>A0A5D0WIH7_9FIRM</name>